<feature type="domain" description="Laminin EGF-like" evidence="10">
    <location>
        <begin position="1"/>
        <end position="41"/>
    </location>
</feature>
<dbReference type="EMBL" id="WKFB01000504">
    <property type="protein sequence ID" value="KAF6721114.1"/>
    <property type="molecule type" value="Genomic_DNA"/>
</dbReference>
<keyword evidence="7 8" id="KW-0424">Laminin EGF-like domain</keyword>
<feature type="coiled-coil region" evidence="9">
    <location>
        <begin position="304"/>
        <end position="331"/>
    </location>
</feature>
<dbReference type="GO" id="GO:0009887">
    <property type="term" value="P:animal organ morphogenesis"/>
    <property type="evidence" value="ECO:0007669"/>
    <property type="project" value="TreeGrafter"/>
</dbReference>
<reference evidence="11" key="1">
    <citation type="journal article" name="BMC Genomics">
        <title>Long-read sequencing and de novo genome assembly of marine medaka (Oryzias melastigma).</title>
        <authorList>
            <person name="Liang P."/>
            <person name="Saqib H.S.A."/>
            <person name="Ni X."/>
            <person name="Shen Y."/>
        </authorList>
    </citation>
    <scope>NUCLEOTIDE SEQUENCE</scope>
    <source>
        <strain evidence="11">Bigg-433</strain>
    </source>
</reference>
<evidence type="ECO:0000256" key="4">
    <source>
        <dbReference type="ARBA" id="ARBA00022869"/>
    </source>
</evidence>
<evidence type="ECO:0000256" key="7">
    <source>
        <dbReference type="ARBA" id="ARBA00023292"/>
    </source>
</evidence>
<dbReference type="SUPFAM" id="SSF57196">
    <property type="entry name" value="EGF/Laminin"/>
    <property type="match status" value="6"/>
</dbReference>
<feature type="domain" description="Laminin EGF-like" evidence="10">
    <location>
        <begin position="97"/>
        <end position="152"/>
    </location>
</feature>
<keyword evidence="3" id="KW-0677">Repeat</keyword>
<dbReference type="GO" id="GO:0009888">
    <property type="term" value="P:tissue development"/>
    <property type="evidence" value="ECO:0007669"/>
    <property type="project" value="TreeGrafter"/>
</dbReference>
<evidence type="ECO:0000256" key="2">
    <source>
        <dbReference type="ARBA" id="ARBA00022729"/>
    </source>
</evidence>
<feature type="disulfide bond" evidence="8">
    <location>
        <begin position="204"/>
        <end position="216"/>
    </location>
</feature>
<dbReference type="SMART" id="SM00181">
    <property type="entry name" value="EGF"/>
    <property type="match status" value="5"/>
</dbReference>
<comment type="caution">
    <text evidence="8">Lacks conserved residue(s) required for the propagation of feature annotation.</text>
</comment>
<dbReference type="Proteomes" id="UP000646548">
    <property type="component" value="Unassembled WGS sequence"/>
</dbReference>
<feature type="disulfide bond" evidence="8">
    <location>
        <begin position="11"/>
        <end position="20"/>
    </location>
</feature>
<dbReference type="GO" id="GO:0005576">
    <property type="term" value="C:extracellular region"/>
    <property type="evidence" value="ECO:0007669"/>
    <property type="project" value="UniProtKB-ARBA"/>
</dbReference>
<proteinExistence type="predicted"/>
<keyword evidence="4" id="KW-0272">Extracellular matrix</keyword>
<organism evidence="11 12">
    <name type="scientific">Oryzias melastigma</name>
    <name type="common">Marine medaka</name>
    <dbReference type="NCBI Taxonomy" id="30732"/>
    <lineage>
        <taxon>Eukaryota</taxon>
        <taxon>Metazoa</taxon>
        <taxon>Chordata</taxon>
        <taxon>Craniata</taxon>
        <taxon>Vertebrata</taxon>
        <taxon>Euteleostomi</taxon>
        <taxon>Actinopterygii</taxon>
        <taxon>Neopterygii</taxon>
        <taxon>Teleostei</taxon>
        <taxon>Neoteleostei</taxon>
        <taxon>Acanthomorphata</taxon>
        <taxon>Ovalentaria</taxon>
        <taxon>Atherinomorphae</taxon>
        <taxon>Beloniformes</taxon>
        <taxon>Adrianichthyidae</taxon>
        <taxon>Oryziinae</taxon>
        <taxon>Oryzias</taxon>
    </lineage>
</organism>
<keyword evidence="2" id="KW-0732">Signal</keyword>
<evidence type="ECO:0000256" key="5">
    <source>
        <dbReference type="ARBA" id="ARBA00023157"/>
    </source>
</evidence>
<dbReference type="FunFam" id="2.10.25.10:FF:000105">
    <property type="entry name" value="laminin subunit gamma-1"/>
    <property type="match status" value="2"/>
</dbReference>
<dbReference type="GO" id="GO:0005604">
    <property type="term" value="C:basement membrane"/>
    <property type="evidence" value="ECO:0007669"/>
    <property type="project" value="UniProtKB-SubCell"/>
</dbReference>
<evidence type="ECO:0000313" key="12">
    <source>
        <dbReference type="Proteomes" id="UP000646548"/>
    </source>
</evidence>
<feature type="disulfide bond" evidence="8">
    <location>
        <begin position="206"/>
        <end position="223"/>
    </location>
</feature>
<evidence type="ECO:0000256" key="9">
    <source>
        <dbReference type="SAM" id="Coils"/>
    </source>
</evidence>
<dbReference type="AlphaFoldDB" id="A0A834C169"/>
<dbReference type="CDD" id="cd00055">
    <property type="entry name" value="EGF_Lam"/>
    <property type="match status" value="5"/>
</dbReference>
<dbReference type="InterPro" id="IPR002049">
    <property type="entry name" value="LE_dom"/>
</dbReference>
<evidence type="ECO:0000256" key="3">
    <source>
        <dbReference type="ARBA" id="ARBA00022737"/>
    </source>
</evidence>
<dbReference type="PROSITE" id="PS01248">
    <property type="entry name" value="EGF_LAM_1"/>
    <property type="match status" value="2"/>
</dbReference>
<dbReference type="PANTHER" id="PTHR10574">
    <property type="entry name" value="NETRIN/LAMININ-RELATED"/>
    <property type="match status" value="1"/>
</dbReference>
<dbReference type="InterPro" id="IPR050440">
    <property type="entry name" value="Laminin/Netrin_ECM"/>
</dbReference>
<feature type="disulfide bond" evidence="8">
    <location>
        <begin position="272"/>
        <end position="281"/>
    </location>
</feature>
<evidence type="ECO:0000256" key="8">
    <source>
        <dbReference type="PROSITE-ProRule" id="PRU00460"/>
    </source>
</evidence>
<feature type="domain" description="Laminin EGF-like" evidence="10">
    <location>
        <begin position="204"/>
        <end position="251"/>
    </location>
</feature>
<dbReference type="Pfam" id="PF00053">
    <property type="entry name" value="EGF_laminin"/>
    <property type="match status" value="6"/>
</dbReference>
<protein>
    <submittedName>
        <fullName evidence="11">Laminin subunit gamma-3</fullName>
    </submittedName>
</protein>
<dbReference type="FunFam" id="2.10.25.10:FF:000163">
    <property type="entry name" value="laminin subunit gamma-1"/>
    <property type="match status" value="1"/>
</dbReference>
<sequence>MQYTAGGVCDCSHFTAGMTCERCLPGYYGNALIGTPGDCQPCPCPDRSSCVQIAETGQVVCTNCPAGQTGMRCQMCEDGYYGDPLGQSGMVRACVRCNCNGNVDFNAVGICDHFTGQCLKCMGHTEGDHCQRCQRGFYGNALEQTSGQKCKPCSCSPAGTSGLVNECHPQTGSCHCLSHVTGRDCSSCEVGFFNLQPGFGCERCKCSPIGSTSQACHPATGECVCRPGVEGTLCDSCRLGFFGFSSRGCRACNCDPMGSVSMQCHGNGTCQCRQGFVGYKCDKCEVNYFHNRATHQCEECPVCYSLVKKQAEKLQARLQDLEKLLAHFDCREAREAFIKQFSSLEAATGTLSAQLHGLTFTLNCSISVTQAQGSDGRKDERHGGVCRTFTDALLMIKAAERRLKRATLDLDNMIFPFETMPMPNKWNLMVNESQVLMESHREMADLIEAVATRALQASKQTFSLLMDLLRDNSTEEYIRNLTEHQPDSGKVASVSGVLLHAGACHILRCKLNDTAAKQQALQEEDAVLRLALDNITSSFHQLLLTDARISSEDGQTKFNQTSASNDTAEWGENLLKKAEELNQQIQTEDGLIGRIREEMEPEILAARENLRKAESIDQLKAEAQELNVLALSSVVMGKEVEAETISLYRRLENTVEEWPHLQAQTKAAVKKEKHLREKVLPDVRRKLSQVEKNLQPAVENTNMSNNATKEAKQRTQNVEKESKAVLIQAKHTRTSSGHLSAHIDSALQQLSEQELQLKEAKIQMPSEPEVSLTSIKEDVETAKLQLEAYSAALTELISKIDGSVPLERFDRILNETARRLSMLRGSVESPTLSSKIQKLNAAAKEQRSRLSLIEQDIQEIREERDSLRDIALNLPQSCIQSPGAGKP</sequence>
<evidence type="ECO:0000256" key="6">
    <source>
        <dbReference type="ARBA" id="ARBA00023180"/>
    </source>
</evidence>
<dbReference type="InterPro" id="IPR000742">
    <property type="entry name" value="EGF"/>
</dbReference>
<comment type="subcellular location">
    <subcellularLocation>
        <location evidence="1">Secreted</location>
        <location evidence="1">Extracellular space</location>
        <location evidence="1">Extracellular matrix</location>
        <location evidence="1">Basement membrane</location>
    </subcellularLocation>
</comment>
<dbReference type="GO" id="GO:0007411">
    <property type="term" value="P:axon guidance"/>
    <property type="evidence" value="ECO:0007669"/>
    <property type="project" value="TreeGrafter"/>
</dbReference>
<evidence type="ECO:0000256" key="1">
    <source>
        <dbReference type="ARBA" id="ARBA00004302"/>
    </source>
</evidence>
<dbReference type="PANTHER" id="PTHR10574:SF406">
    <property type="entry name" value="LAMININ SUBUNIT ALPHA 5"/>
    <property type="match status" value="1"/>
</dbReference>
<comment type="caution">
    <text evidence="11">The sequence shown here is derived from an EMBL/GenBank/DDBJ whole genome shotgun (WGS) entry which is preliminary data.</text>
</comment>
<keyword evidence="4" id="KW-0084">Basement membrane</keyword>
<dbReference type="FunFam" id="2.10.25.10:FF:000051">
    <property type="entry name" value="Laminin subunit alpha 4"/>
    <property type="match status" value="1"/>
</dbReference>
<dbReference type="SMART" id="SM00180">
    <property type="entry name" value="EGF_Lam"/>
    <property type="match status" value="6"/>
</dbReference>
<dbReference type="PRINTS" id="PR00011">
    <property type="entry name" value="EGFLAMININ"/>
</dbReference>
<dbReference type="PROSITE" id="PS50027">
    <property type="entry name" value="EGF_LAM_2"/>
    <property type="match status" value="5"/>
</dbReference>
<keyword evidence="5 8" id="KW-1015">Disulfide bond</keyword>
<feature type="coiled-coil region" evidence="9">
    <location>
        <begin position="836"/>
        <end position="870"/>
    </location>
</feature>
<keyword evidence="4" id="KW-0964">Secreted</keyword>
<gene>
    <name evidence="11" type="ORF">FQA47_003707</name>
</gene>
<feature type="domain" description="Laminin EGF-like" evidence="10">
    <location>
        <begin position="153"/>
        <end position="203"/>
    </location>
</feature>
<accession>A0A834C169</accession>
<feature type="coiled-coil region" evidence="9">
    <location>
        <begin position="743"/>
        <end position="799"/>
    </location>
</feature>
<evidence type="ECO:0000313" key="11">
    <source>
        <dbReference type="EMBL" id="KAF6721114.1"/>
    </source>
</evidence>
<feature type="disulfide bond" evidence="8">
    <location>
        <begin position="176"/>
        <end position="185"/>
    </location>
</feature>
<dbReference type="FunFam" id="2.10.25.10:FF:000067">
    <property type="entry name" value="Laminin subunit gamma 1"/>
    <property type="match status" value="1"/>
</dbReference>
<feature type="disulfide bond" evidence="8">
    <location>
        <begin position="252"/>
        <end position="264"/>
    </location>
</feature>
<dbReference type="Gene3D" id="2.10.25.10">
    <property type="entry name" value="Laminin"/>
    <property type="match status" value="6"/>
</dbReference>
<keyword evidence="6" id="KW-0325">Glycoprotein</keyword>
<feature type="disulfide bond" evidence="8">
    <location>
        <begin position="121"/>
        <end position="130"/>
    </location>
</feature>
<name>A0A834C169_ORYME</name>
<feature type="disulfide bond" evidence="8">
    <location>
        <begin position="225"/>
        <end position="234"/>
    </location>
</feature>
<feature type="domain" description="Laminin EGF-like" evidence="10">
    <location>
        <begin position="252"/>
        <end position="299"/>
    </location>
</feature>
<evidence type="ECO:0000259" key="10">
    <source>
        <dbReference type="PROSITE" id="PS50027"/>
    </source>
</evidence>
<keyword evidence="9" id="KW-0175">Coiled coil</keyword>